<dbReference type="Gene3D" id="1.10.150.20">
    <property type="entry name" value="5' to 3' exonuclease, C-terminal subdomain"/>
    <property type="match status" value="1"/>
</dbReference>
<dbReference type="EMBL" id="JAGQKY010000020">
    <property type="protein sequence ID" value="MCA9397338.1"/>
    <property type="molecule type" value="Genomic_DNA"/>
</dbReference>
<dbReference type="FunFam" id="2.170.120.12:FF:000001">
    <property type="entry name" value="DNA-directed RNA polymerase subunit alpha"/>
    <property type="match status" value="1"/>
</dbReference>
<comment type="similarity">
    <text evidence="1">Belongs to the RNA polymerase alpha chain family.</text>
</comment>
<proteinExistence type="inferred from homology"/>
<dbReference type="CDD" id="cd06928">
    <property type="entry name" value="RNAP_alpha_NTD"/>
    <property type="match status" value="1"/>
</dbReference>
<dbReference type="Gene3D" id="2.170.120.12">
    <property type="entry name" value="DNA-directed RNA polymerase, insert domain"/>
    <property type="match status" value="1"/>
</dbReference>
<organism evidence="12 13">
    <name type="scientific">candidate division WWE3 bacterium</name>
    <dbReference type="NCBI Taxonomy" id="2053526"/>
    <lineage>
        <taxon>Bacteria</taxon>
        <taxon>Katanobacteria</taxon>
    </lineage>
</organism>
<accession>A0A955LVM7</accession>
<dbReference type="GO" id="GO:0006351">
    <property type="term" value="P:DNA-templated transcription"/>
    <property type="evidence" value="ECO:0007669"/>
    <property type="project" value="InterPro"/>
</dbReference>
<evidence type="ECO:0000259" key="11">
    <source>
        <dbReference type="SMART" id="SM00662"/>
    </source>
</evidence>
<dbReference type="InterPro" id="IPR011260">
    <property type="entry name" value="RNAP_asu_C"/>
</dbReference>
<evidence type="ECO:0000256" key="3">
    <source>
        <dbReference type="ARBA" id="ARBA00015972"/>
    </source>
</evidence>
<evidence type="ECO:0000256" key="4">
    <source>
        <dbReference type="ARBA" id="ARBA00022478"/>
    </source>
</evidence>
<evidence type="ECO:0000256" key="10">
    <source>
        <dbReference type="ARBA" id="ARBA00048552"/>
    </source>
</evidence>
<dbReference type="SMART" id="SM00662">
    <property type="entry name" value="RPOLD"/>
    <property type="match status" value="1"/>
</dbReference>
<dbReference type="GO" id="GO:0005737">
    <property type="term" value="C:cytoplasm"/>
    <property type="evidence" value="ECO:0007669"/>
    <property type="project" value="UniProtKB-ARBA"/>
</dbReference>
<feature type="domain" description="DNA-directed RNA polymerase RpoA/D/Rpb3-type" evidence="11">
    <location>
        <begin position="17"/>
        <end position="222"/>
    </location>
</feature>
<protein>
    <recommendedName>
        <fullName evidence="3">DNA-directed RNA polymerase subunit alpha</fullName>
        <ecNumber evidence="2">2.7.7.6</ecNumber>
    </recommendedName>
    <alternativeName>
        <fullName evidence="9">RNA polymerase subunit alpha</fullName>
    </alternativeName>
    <alternativeName>
        <fullName evidence="8">Transcriptase subunit alpha</fullName>
    </alternativeName>
</protein>
<dbReference type="GO" id="GO:0003677">
    <property type="term" value="F:DNA binding"/>
    <property type="evidence" value="ECO:0007669"/>
    <property type="project" value="InterPro"/>
</dbReference>
<keyword evidence="6 12" id="KW-0548">Nucleotidyltransferase</keyword>
<reference evidence="12" key="1">
    <citation type="submission" date="2020-04" db="EMBL/GenBank/DDBJ databases">
        <authorList>
            <person name="Zhang T."/>
        </authorList>
    </citation>
    <scope>NUCLEOTIDE SEQUENCE</scope>
    <source>
        <strain evidence="12">HKST-UBA02</strain>
    </source>
</reference>
<gene>
    <name evidence="12" type="ORF">KC573_00785</name>
</gene>
<evidence type="ECO:0000313" key="13">
    <source>
        <dbReference type="Proteomes" id="UP000699691"/>
    </source>
</evidence>
<keyword evidence="5 12" id="KW-0808">Transferase</keyword>
<evidence type="ECO:0000256" key="7">
    <source>
        <dbReference type="ARBA" id="ARBA00023163"/>
    </source>
</evidence>
<dbReference type="Pfam" id="PF03118">
    <property type="entry name" value="RNA_pol_A_CTD"/>
    <property type="match status" value="1"/>
</dbReference>
<dbReference type="NCBIfam" id="NF003519">
    <property type="entry name" value="PRK05182.2-5"/>
    <property type="match status" value="1"/>
</dbReference>
<dbReference type="InterPro" id="IPR011263">
    <property type="entry name" value="DNA-dir_RNA_pol_RpoA/D/Rpb3"/>
</dbReference>
<keyword evidence="4 12" id="KW-0240">DNA-directed RNA polymerase</keyword>
<dbReference type="Gene3D" id="3.30.1360.10">
    <property type="entry name" value="RNA polymerase, RBP11-like subunit"/>
    <property type="match status" value="1"/>
</dbReference>
<comment type="caution">
    <text evidence="12">The sequence shown here is derived from an EMBL/GenBank/DDBJ whole genome shotgun (WGS) entry which is preliminary data.</text>
</comment>
<dbReference type="Pfam" id="PF01000">
    <property type="entry name" value="RNA_pol_A_bac"/>
    <property type="match status" value="1"/>
</dbReference>
<dbReference type="Proteomes" id="UP000699691">
    <property type="component" value="Unassembled WGS sequence"/>
</dbReference>
<comment type="catalytic activity">
    <reaction evidence="10">
        <text>RNA(n) + a ribonucleoside 5'-triphosphate = RNA(n+1) + diphosphate</text>
        <dbReference type="Rhea" id="RHEA:21248"/>
        <dbReference type="Rhea" id="RHEA-COMP:14527"/>
        <dbReference type="Rhea" id="RHEA-COMP:17342"/>
        <dbReference type="ChEBI" id="CHEBI:33019"/>
        <dbReference type="ChEBI" id="CHEBI:61557"/>
        <dbReference type="ChEBI" id="CHEBI:140395"/>
        <dbReference type="EC" id="2.7.7.6"/>
    </reaction>
</comment>
<evidence type="ECO:0000313" key="12">
    <source>
        <dbReference type="EMBL" id="MCA9397338.1"/>
    </source>
</evidence>
<sequence>MPLLDTEVIINEKKDNYGKFTISPLDKGYGHTVGNALRRILLGSLNGASVTQVKFADASHEFTTIPGVKEDVVELVLALKKINFKMDKKQTTVVTLDITGPGTVTAGDIHCPAGIEVINKDLEIANLSDKNSVLKAELIVEYGRGYRLVEEKKTDVGAIFLDADFSPVKRVSYKVEDTRVGKLTDLDKLTLEIHTNGSFDCEEALKQAAAILVDQFALIAKGAEVERLESEKKVVKKEAPKQEKIIYLEELELPTRVLNTLRKAGLEKAEDVVERGEEGLMEIKN</sequence>
<dbReference type="InterPro" id="IPR011262">
    <property type="entry name" value="DNA-dir_RNA_pol_insert"/>
</dbReference>
<dbReference type="EC" id="2.7.7.6" evidence="2"/>
<keyword evidence="7" id="KW-0804">Transcription</keyword>
<dbReference type="GO" id="GO:0046983">
    <property type="term" value="F:protein dimerization activity"/>
    <property type="evidence" value="ECO:0007669"/>
    <property type="project" value="InterPro"/>
</dbReference>
<evidence type="ECO:0000256" key="6">
    <source>
        <dbReference type="ARBA" id="ARBA00022695"/>
    </source>
</evidence>
<feature type="non-terminal residue" evidence="12">
    <location>
        <position position="285"/>
    </location>
</feature>
<dbReference type="SUPFAM" id="SSF47789">
    <property type="entry name" value="C-terminal domain of RNA polymerase alpha subunit"/>
    <property type="match status" value="1"/>
</dbReference>
<dbReference type="GO" id="GO:0000428">
    <property type="term" value="C:DNA-directed RNA polymerase complex"/>
    <property type="evidence" value="ECO:0007669"/>
    <property type="project" value="UniProtKB-KW"/>
</dbReference>
<dbReference type="InterPro" id="IPR036603">
    <property type="entry name" value="RBP11-like"/>
</dbReference>
<evidence type="ECO:0000256" key="8">
    <source>
        <dbReference type="ARBA" id="ARBA00032524"/>
    </source>
</evidence>
<dbReference type="InterPro" id="IPR036643">
    <property type="entry name" value="RNApol_insert_sf"/>
</dbReference>
<dbReference type="Pfam" id="PF01193">
    <property type="entry name" value="RNA_pol_L"/>
    <property type="match status" value="1"/>
</dbReference>
<evidence type="ECO:0000256" key="5">
    <source>
        <dbReference type="ARBA" id="ARBA00022679"/>
    </source>
</evidence>
<evidence type="ECO:0000256" key="1">
    <source>
        <dbReference type="ARBA" id="ARBA00007123"/>
    </source>
</evidence>
<name>A0A955LVM7_UNCKA</name>
<dbReference type="SUPFAM" id="SSF55257">
    <property type="entry name" value="RBP11-like subunits of RNA polymerase"/>
    <property type="match status" value="1"/>
</dbReference>
<dbReference type="InterPro" id="IPR011773">
    <property type="entry name" value="DNA-dir_RpoA"/>
</dbReference>
<dbReference type="GO" id="GO:0003899">
    <property type="term" value="F:DNA-directed RNA polymerase activity"/>
    <property type="evidence" value="ECO:0007669"/>
    <property type="project" value="UniProtKB-EC"/>
</dbReference>
<reference evidence="12" key="2">
    <citation type="journal article" date="2021" name="Microbiome">
        <title>Successional dynamics and alternative stable states in a saline activated sludge microbial community over 9 years.</title>
        <authorList>
            <person name="Wang Y."/>
            <person name="Ye J."/>
            <person name="Ju F."/>
            <person name="Liu L."/>
            <person name="Boyd J.A."/>
            <person name="Deng Y."/>
            <person name="Parks D.H."/>
            <person name="Jiang X."/>
            <person name="Yin X."/>
            <person name="Woodcroft B.J."/>
            <person name="Tyson G.W."/>
            <person name="Hugenholtz P."/>
            <person name="Polz M.F."/>
            <person name="Zhang T."/>
        </authorList>
    </citation>
    <scope>NUCLEOTIDE SEQUENCE</scope>
    <source>
        <strain evidence="12">HKST-UBA02</strain>
    </source>
</reference>
<dbReference type="NCBIfam" id="TIGR02027">
    <property type="entry name" value="rpoA"/>
    <property type="match status" value="1"/>
</dbReference>
<evidence type="ECO:0000256" key="2">
    <source>
        <dbReference type="ARBA" id="ARBA00012418"/>
    </source>
</evidence>
<dbReference type="SUPFAM" id="SSF56553">
    <property type="entry name" value="Insert subdomain of RNA polymerase alpha subunit"/>
    <property type="match status" value="1"/>
</dbReference>
<dbReference type="AlphaFoldDB" id="A0A955LVM7"/>
<evidence type="ECO:0000256" key="9">
    <source>
        <dbReference type="ARBA" id="ARBA00033070"/>
    </source>
</evidence>